<dbReference type="GO" id="GO:0006518">
    <property type="term" value="P:peptide metabolic process"/>
    <property type="evidence" value="ECO:0007669"/>
    <property type="project" value="TreeGrafter"/>
</dbReference>
<dbReference type="GO" id="GO:0004222">
    <property type="term" value="F:metalloendopeptidase activity"/>
    <property type="evidence" value="ECO:0007669"/>
    <property type="project" value="UniProtKB-UniRule"/>
</dbReference>
<dbReference type="InterPro" id="IPR001567">
    <property type="entry name" value="Pept_M3A_M3B_dom"/>
</dbReference>
<dbReference type="Pfam" id="PF08439">
    <property type="entry name" value="Peptidase_M3_N"/>
    <property type="match status" value="1"/>
</dbReference>
<dbReference type="Proteomes" id="UP001292368">
    <property type="component" value="Unassembled WGS sequence"/>
</dbReference>
<organism evidence="9 10">
    <name type="scientific">Clostridium perfringens</name>
    <dbReference type="NCBI Taxonomy" id="1502"/>
    <lineage>
        <taxon>Bacteria</taxon>
        <taxon>Bacillati</taxon>
        <taxon>Bacillota</taxon>
        <taxon>Clostridia</taxon>
        <taxon>Eubacteriales</taxon>
        <taxon>Clostridiaceae</taxon>
        <taxon>Clostridium</taxon>
    </lineage>
</organism>
<dbReference type="EMBL" id="WNVM01000001">
    <property type="protein sequence ID" value="MDZ5007894.1"/>
    <property type="molecule type" value="Genomic_DNA"/>
</dbReference>
<dbReference type="InterPro" id="IPR013647">
    <property type="entry name" value="OligopepF_N_dom"/>
</dbReference>
<dbReference type="InterPro" id="IPR004438">
    <property type="entry name" value="Peptidase_M3B"/>
</dbReference>
<comment type="similarity">
    <text evidence="6">Belongs to the peptidase M3B family.</text>
</comment>
<dbReference type="Gene3D" id="1.10.1370.20">
    <property type="entry name" value="Oligoendopeptidase f, C-terminal domain"/>
    <property type="match status" value="1"/>
</dbReference>
<keyword evidence="3 6" id="KW-0378">Hydrolase</keyword>
<reference evidence="9" key="1">
    <citation type="submission" date="2019-11" db="EMBL/GenBank/DDBJ databases">
        <title>Characterization of Clostridium perfringens isolates from swine manure treated agricultural soils.</title>
        <authorList>
            <person name="Wushke S.T."/>
        </authorList>
    </citation>
    <scope>NUCLEOTIDE SEQUENCE</scope>
    <source>
        <strain evidence="9">V2</strain>
    </source>
</reference>
<evidence type="ECO:0000256" key="5">
    <source>
        <dbReference type="ARBA" id="ARBA00023049"/>
    </source>
</evidence>
<dbReference type="EC" id="3.4.24.-" evidence="6"/>
<evidence type="ECO:0000313" key="9">
    <source>
        <dbReference type="EMBL" id="MDZ5007894.1"/>
    </source>
</evidence>
<dbReference type="InterPro" id="IPR045090">
    <property type="entry name" value="Pept_M3A_M3B"/>
</dbReference>
<name>A0AAW9IEF8_CLOPF</name>
<evidence type="ECO:0000256" key="2">
    <source>
        <dbReference type="ARBA" id="ARBA00022723"/>
    </source>
</evidence>
<dbReference type="Gene3D" id="1.20.140.70">
    <property type="entry name" value="Oligopeptidase f, N-terminal domain"/>
    <property type="match status" value="1"/>
</dbReference>
<proteinExistence type="inferred from homology"/>
<gene>
    <name evidence="9" type="primary">pepF</name>
    <name evidence="9" type="ORF">GNF77_03040</name>
</gene>
<dbReference type="PANTHER" id="PTHR11804">
    <property type="entry name" value="PROTEASE M3 THIMET OLIGOPEPTIDASE-RELATED"/>
    <property type="match status" value="1"/>
</dbReference>
<comment type="function">
    <text evidence="6">Has oligopeptidase activity and degrades a variety of small bioactive peptides.</text>
</comment>
<keyword evidence="5 6" id="KW-0482">Metalloprotease</keyword>
<dbReference type="NCBIfam" id="TIGR00181">
    <property type="entry name" value="pepF"/>
    <property type="match status" value="1"/>
</dbReference>
<feature type="domain" description="Peptidase M3A/M3B catalytic" evidence="7">
    <location>
        <begin position="207"/>
        <end position="585"/>
    </location>
</feature>
<dbReference type="InterPro" id="IPR042088">
    <property type="entry name" value="OligoPept_F_C"/>
</dbReference>
<dbReference type="AlphaFoldDB" id="A0AAW9IEF8"/>
<dbReference type="GO" id="GO:0006508">
    <property type="term" value="P:proteolysis"/>
    <property type="evidence" value="ECO:0007669"/>
    <property type="project" value="UniProtKB-KW"/>
</dbReference>
<dbReference type="GO" id="GO:0046872">
    <property type="term" value="F:metal ion binding"/>
    <property type="evidence" value="ECO:0007669"/>
    <property type="project" value="UniProtKB-UniRule"/>
</dbReference>
<evidence type="ECO:0000256" key="4">
    <source>
        <dbReference type="ARBA" id="ARBA00022833"/>
    </source>
</evidence>
<evidence type="ECO:0000256" key="6">
    <source>
        <dbReference type="RuleBase" id="RU368091"/>
    </source>
</evidence>
<dbReference type="Pfam" id="PF01432">
    <property type="entry name" value="Peptidase_M3"/>
    <property type="match status" value="1"/>
</dbReference>
<dbReference type="PANTHER" id="PTHR11804:SF84">
    <property type="entry name" value="SACCHAROLYSIN"/>
    <property type="match status" value="1"/>
</dbReference>
<keyword evidence="2 6" id="KW-0479">Metal-binding</keyword>
<feature type="domain" description="Oligopeptidase F N-terminal" evidence="8">
    <location>
        <begin position="116"/>
        <end position="185"/>
    </location>
</feature>
<dbReference type="Gene3D" id="1.10.287.830">
    <property type="entry name" value="putative peptidase helix hairpin domain like"/>
    <property type="match status" value="1"/>
</dbReference>
<protein>
    <recommendedName>
        <fullName evidence="6">Oligopeptidase F</fullName>
        <ecNumber evidence="6">3.4.24.-</ecNumber>
    </recommendedName>
</protein>
<dbReference type="SUPFAM" id="SSF55486">
    <property type="entry name" value="Metalloproteases ('zincins'), catalytic domain"/>
    <property type="match status" value="1"/>
</dbReference>
<comment type="caution">
    <text evidence="9">The sequence shown here is derived from an EMBL/GenBank/DDBJ whole genome shotgun (WGS) entry which is preliminary data.</text>
</comment>
<sequence length="599" mass="69594">MSEVKKLRRRDEIPESDKWRIDKIYETPAKWNEELSKLKEEAPKLKDFEGKLGNKEDLKAFLLLNEKLSRKLGKLYVYAHMRSHEDTSNPEMQSLVNKIDPYSAEFSSYTAYFVPEILSLKEGTIENFINEDKDLKQYKIYFEMILNEKPHILSREVESVLASVSDCLGAPESIYSMLTNSDMTFGEIVDESGRKVELTEGNYISFIKSKDRKVREAAFKLLFGTYKKYENTLATSLTSSIKNFVFESKTRKYNSSLEASLKPNNIPVEVYYNALKTVDENMDALHRYVRIKKKLLNLEEIHMYDLYVPVIECKKEHLEYKDAISLVEEGLKPLGKEYLDIFNEGINEGWIDVYENKGKRSGAYSWGSYDTMPYVLLNYNYELNDASTLAHEMGHSIHSYYTRKTQPYIYGDYSLFCAEVASTTNEILLIHHLIEKETDKNKKLYLINQELEQIRTTVFRQLMFAEFELKTHEAIENGESLTSEVLCKMWKDINIKYFGKDMNVDEEISIEWARIPHFYSDFYVYQYATGYAAASSFANSILSKGEEAVEKYKGFLKAGGSMYPIDTLKMAGVDMTTSKPLKDTLDRFNELLDMLEEII</sequence>
<evidence type="ECO:0000256" key="1">
    <source>
        <dbReference type="ARBA" id="ARBA00022670"/>
    </source>
</evidence>
<evidence type="ECO:0000256" key="3">
    <source>
        <dbReference type="ARBA" id="ARBA00022801"/>
    </source>
</evidence>
<evidence type="ECO:0000313" key="10">
    <source>
        <dbReference type="Proteomes" id="UP001292368"/>
    </source>
</evidence>
<evidence type="ECO:0000259" key="8">
    <source>
        <dbReference type="Pfam" id="PF08439"/>
    </source>
</evidence>
<evidence type="ECO:0000259" key="7">
    <source>
        <dbReference type="Pfam" id="PF01432"/>
    </source>
</evidence>
<keyword evidence="4 6" id="KW-0862">Zinc</keyword>
<accession>A0AAW9IEF8</accession>
<comment type="cofactor">
    <cofactor evidence="6">
        <name>Zn(2+)</name>
        <dbReference type="ChEBI" id="CHEBI:29105"/>
    </cofactor>
    <text evidence="6">Binds 1 zinc ion.</text>
</comment>
<dbReference type="CDD" id="cd09608">
    <property type="entry name" value="M3B_PepF"/>
    <property type="match status" value="1"/>
</dbReference>
<dbReference type="RefSeq" id="WP_110016195.1">
    <property type="nucleotide sequence ID" value="NZ_CATNXC010000008.1"/>
</dbReference>
<keyword evidence="1 6" id="KW-0645">Protease</keyword>